<dbReference type="GO" id="GO:0005634">
    <property type="term" value="C:nucleus"/>
    <property type="evidence" value="ECO:0007669"/>
    <property type="project" value="UniProtKB-SubCell"/>
</dbReference>
<sequence length="436" mass="47982">MTEGQNGTADRSEGSDTQMSASPSAFISIDLPIKCGQLLGPFSDPFQWLALKYTETSDADAIERRALELFRNIEIARHSEEKNLEIVLRNGNFYFKALKDISHVNTKLFAWFCDDLNSRLPMPASTTVNGSKRYYCGLCNQVFLYPNLVVIHVLFNCSKRLEIAPSNFAQTASANRQIVSQMPNSQSKKRSFDIASLVNDDKDTKRLNKNGFEQSNSTKSAFQAPISTSVVTDETRMASSSITTMASPLLSSLSPISVASLAQHNNHIPSAFRKVDKANTLSSSDSGENCNYSFANFFGNSRGIGVPPVFPTHGTYPSSLGNSLLSPTTPSLPTSSAAIASASNASSKNLPIPPSLLPYLPPSLAALSFPQTNWCAKCNATFRMTSDLVYHMRSHHKNLGQGDPLKKKREEKLRCTICGESFRERHHLTRHMTSHQ</sequence>
<keyword evidence="3" id="KW-0479">Metal-binding</keyword>
<evidence type="ECO:0000256" key="3">
    <source>
        <dbReference type="PROSITE-ProRule" id="PRU00042"/>
    </source>
</evidence>
<dbReference type="GO" id="GO:0008270">
    <property type="term" value="F:zinc ion binding"/>
    <property type="evidence" value="ECO:0007669"/>
    <property type="project" value="UniProtKB-KW"/>
</dbReference>
<protein>
    <recommendedName>
        <fullName evidence="5">C2H2-type domain-containing protein</fullName>
    </recommendedName>
</protein>
<feature type="domain" description="C2H2-type" evidence="5">
    <location>
        <begin position="373"/>
        <end position="395"/>
    </location>
</feature>
<dbReference type="PANTHER" id="PTHR16516:SF4">
    <property type="entry name" value="C2H2-TYPE DOMAIN-CONTAINING PROTEIN"/>
    <property type="match status" value="1"/>
</dbReference>
<reference evidence="7" key="2">
    <citation type="submission" date="2018-11" db="EMBL/GenBank/DDBJ databases">
        <title>Trombidioid mite genomics.</title>
        <authorList>
            <person name="Dong X."/>
        </authorList>
    </citation>
    <scope>NUCLEOTIDE SEQUENCE</scope>
    <source>
        <strain evidence="7">UoL-WK</strain>
    </source>
</reference>
<comment type="caution">
    <text evidence="7">The sequence shown here is derived from an EMBL/GenBank/DDBJ whole genome shotgun (WGS) entry which is preliminary data.</text>
</comment>
<dbReference type="InterPro" id="IPR052296">
    <property type="entry name" value="TR-Histone_Methyltrans"/>
</dbReference>
<dbReference type="Pfam" id="PF00096">
    <property type="entry name" value="zf-C2H2"/>
    <property type="match status" value="1"/>
</dbReference>
<comment type="subcellular location">
    <subcellularLocation>
        <location evidence="1">Nucleus</location>
    </subcellularLocation>
</comment>
<name>A0A3S3Q278_9ACAR</name>
<proteinExistence type="predicted"/>
<keyword evidence="2" id="KW-0539">Nucleus</keyword>
<feature type="domain" description="C2H2-type" evidence="5">
    <location>
        <begin position="413"/>
        <end position="436"/>
    </location>
</feature>
<dbReference type="SMART" id="SM00355">
    <property type="entry name" value="ZnF_C2H2"/>
    <property type="match status" value="2"/>
</dbReference>
<dbReference type="GO" id="GO:0006355">
    <property type="term" value="P:regulation of DNA-templated transcription"/>
    <property type="evidence" value="ECO:0007669"/>
    <property type="project" value="TreeGrafter"/>
</dbReference>
<dbReference type="Gene3D" id="2.170.270.10">
    <property type="entry name" value="SET domain"/>
    <property type="match status" value="1"/>
</dbReference>
<keyword evidence="3" id="KW-0862">Zinc</keyword>
<keyword evidence="3" id="KW-0863">Zinc-finger</keyword>
<organism evidence="7 8">
    <name type="scientific">Dinothrombium tinctorium</name>
    <dbReference type="NCBI Taxonomy" id="1965070"/>
    <lineage>
        <taxon>Eukaryota</taxon>
        <taxon>Metazoa</taxon>
        <taxon>Ecdysozoa</taxon>
        <taxon>Arthropoda</taxon>
        <taxon>Chelicerata</taxon>
        <taxon>Arachnida</taxon>
        <taxon>Acari</taxon>
        <taxon>Acariformes</taxon>
        <taxon>Trombidiformes</taxon>
        <taxon>Prostigmata</taxon>
        <taxon>Anystina</taxon>
        <taxon>Parasitengona</taxon>
        <taxon>Trombidioidea</taxon>
        <taxon>Trombidiidae</taxon>
        <taxon>Dinothrombium</taxon>
    </lineage>
</organism>
<dbReference type="Proteomes" id="UP000285301">
    <property type="component" value="Unassembled WGS sequence"/>
</dbReference>
<evidence type="ECO:0000256" key="4">
    <source>
        <dbReference type="SAM" id="MobiDB-lite"/>
    </source>
</evidence>
<feature type="region of interest" description="Disordered" evidence="4">
    <location>
        <begin position="1"/>
        <end position="20"/>
    </location>
</feature>
<dbReference type="EMBL" id="NCKU01001291">
    <property type="protein sequence ID" value="RWS12497.1"/>
    <property type="molecule type" value="Genomic_DNA"/>
</dbReference>
<evidence type="ECO:0000313" key="7">
    <source>
        <dbReference type="EMBL" id="RWS12510.1"/>
    </source>
</evidence>
<dbReference type="SUPFAM" id="SSF57667">
    <property type="entry name" value="beta-beta-alpha zinc fingers"/>
    <property type="match status" value="1"/>
</dbReference>
<keyword evidence="8" id="KW-1185">Reference proteome</keyword>
<evidence type="ECO:0000256" key="1">
    <source>
        <dbReference type="ARBA" id="ARBA00004123"/>
    </source>
</evidence>
<evidence type="ECO:0000259" key="5">
    <source>
        <dbReference type="PROSITE" id="PS50157"/>
    </source>
</evidence>
<dbReference type="OrthoDB" id="5814089at2759"/>
<evidence type="ECO:0000313" key="6">
    <source>
        <dbReference type="EMBL" id="RWS12497.1"/>
    </source>
</evidence>
<dbReference type="InterPro" id="IPR013087">
    <property type="entry name" value="Znf_C2H2_type"/>
</dbReference>
<dbReference type="PROSITE" id="PS00028">
    <property type="entry name" value="ZINC_FINGER_C2H2_1"/>
    <property type="match status" value="1"/>
</dbReference>
<dbReference type="PROSITE" id="PS50157">
    <property type="entry name" value="ZINC_FINGER_C2H2_2"/>
    <property type="match status" value="2"/>
</dbReference>
<evidence type="ECO:0000313" key="8">
    <source>
        <dbReference type="Proteomes" id="UP000285301"/>
    </source>
</evidence>
<reference evidence="7 8" key="1">
    <citation type="journal article" date="2018" name="Gigascience">
        <title>Genomes of trombidid mites reveal novel predicted allergens and laterally-transferred genes associated with secondary metabolism.</title>
        <authorList>
            <person name="Dong X."/>
            <person name="Chaisiri K."/>
            <person name="Xia D."/>
            <person name="Armstrong S.D."/>
            <person name="Fang Y."/>
            <person name="Donnelly M.J."/>
            <person name="Kadowaki T."/>
            <person name="McGarry J.W."/>
            <person name="Darby A.C."/>
            <person name="Makepeace B.L."/>
        </authorList>
    </citation>
    <scope>NUCLEOTIDE SEQUENCE [LARGE SCALE GENOMIC DNA]</scope>
    <source>
        <strain evidence="7">UoL-WK</strain>
    </source>
</reference>
<dbReference type="AlphaFoldDB" id="A0A3S3Q278"/>
<dbReference type="PANTHER" id="PTHR16516">
    <property type="entry name" value="AGAP007109-PA"/>
    <property type="match status" value="1"/>
</dbReference>
<gene>
    <name evidence="6" type="ORF">B4U79_08159</name>
    <name evidence="7" type="ORF">B4U79_15978</name>
</gene>
<dbReference type="EMBL" id="NCKU01001288">
    <property type="protein sequence ID" value="RWS12510.1"/>
    <property type="molecule type" value="Genomic_DNA"/>
</dbReference>
<dbReference type="InterPro" id="IPR046341">
    <property type="entry name" value="SET_dom_sf"/>
</dbReference>
<dbReference type="STRING" id="1965070.A0A3S3Q278"/>
<evidence type="ECO:0000256" key="2">
    <source>
        <dbReference type="ARBA" id="ARBA00023242"/>
    </source>
</evidence>
<dbReference type="InterPro" id="IPR036236">
    <property type="entry name" value="Znf_C2H2_sf"/>
</dbReference>
<dbReference type="Gene3D" id="3.30.160.60">
    <property type="entry name" value="Classic Zinc Finger"/>
    <property type="match status" value="1"/>
</dbReference>
<accession>A0A3S3Q278</accession>